<protein>
    <submittedName>
        <fullName evidence="1">Uncharacterized protein</fullName>
    </submittedName>
</protein>
<feature type="non-terminal residue" evidence="1">
    <location>
        <position position="481"/>
    </location>
</feature>
<accession>A0A0F9G542</accession>
<dbReference type="AlphaFoldDB" id="A0A0F9G542"/>
<name>A0A0F9G542_9ZZZZ</name>
<dbReference type="EMBL" id="LAZR01019095">
    <property type="protein sequence ID" value="KKL93798.1"/>
    <property type="molecule type" value="Genomic_DNA"/>
</dbReference>
<gene>
    <name evidence="1" type="ORF">LCGC14_1871100</name>
</gene>
<organism evidence="1">
    <name type="scientific">marine sediment metagenome</name>
    <dbReference type="NCBI Taxonomy" id="412755"/>
    <lineage>
        <taxon>unclassified sequences</taxon>
        <taxon>metagenomes</taxon>
        <taxon>ecological metagenomes</taxon>
    </lineage>
</organism>
<reference evidence="1" key="1">
    <citation type="journal article" date="2015" name="Nature">
        <title>Complex archaea that bridge the gap between prokaryotes and eukaryotes.</title>
        <authorList>
            <person name="Spang A."/>
            <person name="Saw J.H."/>
            <person name="Jorgensen S.L."/>
            <person name="Zaremba-Niedzwiedzka K."/>
            <person name="Martijn J."/>
            <person name="Lind A.E."/>
            <person name="van Eijk R."/>
            <person name="Schleper C."/>
            <person name="Guy L."/>
            <person name="Ettema T.J."/>
        </authorList>
    </citation>
    <scope>NUCLEOTIDE SEQUENCE</scope>
</reference>
<evidence type="ECO:0000313" key="1">
    <source>
        <dbReference type="EMBL" id="KKL93798.1"/>
    </source>
</evidence>
<sequence>MASITKYRLNFQDIEDNAWSVLFQEDAWGGAITDFTPGANPCHIRWDSTDKQQVIVGSMCDVQMVYESGVDSLYTEESQTIKVKVLKGAVTKWVGFLSPGQYYKHFNQGKYYVTLTASDGLGELKEQKFRDGSDDPYFYQETESVVISNILAKTGHTLYVFDMVDVFESSYNTAATDSVFLQTYIYQEMFWDEVIDESQDCYTVLEAILKKYGARIYHWNEIWRIYRINSVSLSSIRYRSFLSGVYQSNGTIASPSAALSSLSMQYVYTDAELSKMRSVGSTEITAAPQMRDNILKNGVFDDFTWTGGSPYYWTDSGTPPSYNNTADALAITIGSNEATGQPANYISCSQFLPRVKSLRLTFNYRAVYTGSPSHARVVIVLIYAGLYYTTAGTWSADAYPTSTGWEYDLIADSKASMASFEELVLEPDSPYGATTGGWGPAGTLEVRLYQFRNETSPGVTTNYVQFRHIFLDVEFDNTTLE</sequence>
<comment type="caution">
    <text evidence="1">The sequence shown here is derived from an EMBL/GenBank/DDBJ whole genome shotgun (WGS) entry which is preliminary data.</text>
</comment>
<proteinExistence type="predicted"/>